<comment type="cofactor">
    <cofactor evidence="1 11 12">
        <name>heme</name>
        <dbReference type="ChEBI" id="CHEBI:30413"/>
    </cofactor>
</comment>
<dbReference type="AlphaFoldDB" id="C8XJI1"/>
<evidence type="ECO:0000256" key="2">
    <source>
        <dbReference type="ARBA" id="ARBA00002642"/>
    </source>
</evidence>
<keyword evidence="9 11" id="KW-0408">Iron</keyword>
<reference evidence="14 15" key="2">
    <citation type="journal article" date="2010" name="Stand. Genomic Sci.">
        <title>Complete genome sequence of Nakamurella multipartita type strain (Y-104).</title>
        <authorList>
            <person name="Tice H."/>
            <person name="Mayilraj S."/>
            <person name="Sims D."/>
            <person name="Lapidus A."/>
            <person name="Nolan M."/>
            <person name="Lucas S."/>
            <person name="Glavina Del Rio T."/>
            <person name="Copeland A."/>
            <person name="Cheng J.F."/>
            <person name="Meincke L."/>
            <person name="Bruce D."/>
            <person name="Goodwin L."/>
            <person name="Pitluck S."/>
            <person name="Ivanova N."/>
            <person name="Mavromatis K."/>
            <person name="Ovchinnikova G."/>
            <person name="Pati A."/>
            <person name="Chen A."/>
            <person name="Palaniappan K."/>
            <person name="Land M."/>
            <person name="Hauser L."/>
            <person name="Chang Y.J."/>
            <person name="Jeffries C.D."/>
            <person name="Detter J.C."/>
            <person name="Brettin T."/>
            <person name="Rohde M."/>
            <person name="Goker M."/>
            <person name="Bristow J."/>
            <person name="Eisen J.A."/>
            <person name="Markowitz V."/>
            <person name="Hugenholtz P."/>
            <person name="Kyrpides N.C."/>
            <person name="Klenk H.P."/>
            <person name="Chen F."/>
        </authorList>
    </citation>
    <scope>NUCLEOTIDE SEQUENCE [LARGE SCALE GENOMIC DNA]</scope>
    <source>
        <strain evidence="15">ATCC 700099 / DSM 44233 / CIP 104796 / JCM 9543 / NBRC 105858 / Y-104</strain>
    </source>
</reference>
<evidence type="ECO:0000259" key="13">
    <source>
        <dbReference type="PROSITE" id="PS60001"/>
    </source>
</evidence>
<dbReference type="InterPro" id="IPR044940">
    <property type="entry name" value="NOS_dom_2"/>
</dbReference>
<dbReference type="InterPro" id="IPR044943">
    <property type="entry name" value="NOS_dom_1"/>
</dbReference>
<sequence length="383" mass="43005">MQAARWIEAAEFQGLLLREGLIDQVAHGRRLRQINTELAATGRYEHTASELEQAGRIGWRATPRCIGRLPWQTLQVLDRRHLQTPEEVFQACVEHLRWATNGGRIRPVMTVFAAAETGRAARIWNPQLIRYAGWRRPDGTVLGDPAQLELTDRLHELGWRPAQRTAFTVLPVVIQVGHHRSQLFELPADAVLEVPITHPEFSWFAELGLRWHALPMVCNLGLRAGGLFYPAAPFNGWYMSTEIAARNLADVDRYDQLPAIARRMGLNTRSSISLWRDRALVELNVAVLHSFKAAGVRMVDHHSASAQFMTHLDRERDQGRSTPGDWSWLVPPVSGSTSPVFHRYYAADADPGTPRFQAQPEAWRAVAAGPHPATPGCPVHRVA</sequence>
<evidence type="ECO:0000256" key="10">
    <source>
        <dbReference type="ARBA" id="ARBA00048713"/>
    </source>
</evidence>
<feature type="domain" description="Nitric oxide synthase (NOS)" evidence="13">
    <location>
        <begin position="64"/>
        <end position="71"/>
    </location>
</feature>
<keyword evidence="6 11" id="KW-0349">Heme</keyword>
<evidence type="ECO:0000256" key="4">
    <source>
        <dbReference type="ARBA" id="ARBA00012735"/>
    </source>
</evidence>
<dbReference type="GO" id="GO:0020037">
    <property type="term" value="F:heme binding"/>
    <property type="evidence" value="ECO:0007669"/>
    <property type="project" value="InterPro"/>
</dbReference>
<dbReference type="HOGENOM" id="CLU_040293_0_0_11"/>
<evidence type="ECO:0000256" key="6">
    <source>
        <dbReference type="ARBA" id="ARBA00022617"/>
    </source>
</evidence>
<evidence type="ECO:0000256" key="8">
    <source>
        <dbReference type="ARBA" id="ARBA00023002"/>
    </source>
</evidence>
<comment type="function">
    <text evidence="2 11">Catalyzes the production of nitric oxide.</text>
</comment>
<name>C8XJI1_NAKMY</name>
<evidence type="ECO:0000256" key="12">
    <source>
        <dbReference type="PIRSR" id="PIRSR037219-1"/>
    </source>
</evidence>
<dbReference type="OrthoDB" id="3398374at2"/>
<comment type="subunit">
    <text evidence="11">Homodimer.</text>
</comment>
<dbReference type="Proteomes" id="UP000002218">
    <property type="component" value="Chromosome"/>
</dbReference>
<dbReference type="InterPro" id="IPR036119">
    <property type="entry name" value="NOS_N_sf"/>
</dbReference>
<dbReference type="InterPro" id="IPR017142">
    <property type="entry name" value="Nitric_oxide_synthase_Oase-su"/>
</dbReference>
<dbReference type="InterPro" id="IPR004030">
    <property type="entry name" value="NOS_N"/>
</dbReference>
<evidence type="ECO:0000256" key="5">
    <source>
        <dbReference type="ARBA" id="ARBA00018859"/>
    </source>
</evidence>
<dbReference type="SUPFAM" id="SSF56512">
    <property type="entry name" value="Nitric oxide (NO) synthase oxygenase domain"/>
    <property type="match status" value="1"/>
</dbReference>
<keyword evidence="8 11" id="KW-0560">Oxidoreductase</keyword>
<dbReference type="GO" id="GO:0004517">
    <property type="term" value="F:nitric-oxide synthase activity"/>
    <property type="evidence" value="ECO:0007669"/>
    <property type="project" value="InterPro"/>
</dbReference>
<protein>
    <recommendedName>
        <fullName evidence="5 11">Nitric oxide synthase oxygenase</fullName>
        <ecNumber evidence="4 11">1.14.14.47</ecNumber>
    </recommendedName>
</protein>
<evidence type="ECO:0000313" key="15">
    <source>
        <dbReference type="Proteomes" id="UP000002218"/>
    </source>
</evidence>
<dbReference type="PROSITE" id="PS60001">
    <property type="entry name" value="NOS"/>
    <property type="match status" value="1"/>
</dbReference>
<proteinExistence type="inferred from homology"/>
<comment type="similarity">
    <text evidence="3 11">Belongs to the NOS family. Bacterial NOS oxygenase subfamily.</text>
</comment>
<evidence type="ECO:0000256" key="9">
    <source>
        <dbReference type="ARBA" id="ARBA00023004"/>
    </source>
</evidence>
<feature type="binding site" description="axial binding residue" evidence="12">
    <location>
        <position position="65"/>
    </location>
    <ligand>
        <name>heme</name>
        <dbReference type="ChEBI" id="CHEBI:30413"/>
    </ligand>
    <ligandPart>
        <name>Fe</name>
        <dbReference type="ChEBI" id="CHEBI:18248"/>
    </ligandPart>
</feature>
<dbReference type="PANTHER" id="PTHR43410">
    <property type="entry name" value="NITRIC OXIDE SYNTHASE OXYGENASE"/>
    <property type="match status" value="1"/>
</dbReference>
<dbReference type="eggNOG" id="COG4362">
    <property type="taxonomic scope" value="Bacteria"/>
</dbReference>
<dbReference type="STRING" id="479431.Namu_4253"/>
<keyword evidence="15" id="KW-1185">Reference proteome</keyword>
<accession>C8XJI1</accession>
<evidence type="ECO:0000256" key="11">
    <source>
        <dbReference type="PIRNR" id="PIRNR037219"/>
    </source>
</evidence>
<reference evidence="15" key="1">
    <citation type="submission" date="2009-09" db="EMBL/GenBank/DDBJ databases">
        <title>The complete genome of Nakamurella multipartita DSM 44233.</title>
        <authorList>
            <consortium name="US DOE Joint Genome Institute (JGI-PGF)"/>
            <person name="Lucas S."/>
            <person name="Copeland A."/>
            <person name="Lapidus A."/>
            <person name="Glavina del Rio T."/>
            <person name="Dalin E."/>
            <person name="Tice H."/>
            <person name="Bruce D."/>
            <person name="Goodwin L."/>
            <person name="Pitluck S."/>
            <person name="Kyrpides N."/>
            <person name="Mavromatis K."/>
            <person name="Ivanova N."/>
            <person name="Ovchinnikova G."/>
            <person name="Sims D."/>
            <person name="Meincke L."/>
            <person name="Brettin T."/>
            <person name="Detter J.C."/>
            <person name="Han C."/>
            <person name="Larimer F."/>
            <person name="Land M."/>
            <person name="Hauser L."/>
            <person name="Markowitz V."/>
            <person name="Cheng J.-F."/>
            <person name="Hugenholtz P."/>
            <person name="Woyke T."/>
            <person name="Wu D."/>
            <person name="Klenk H.-P."/>
            <person name="Eisen J.A."/>
        </authorList>
    </citation>
    <scope>NUCLEOTIDE SEQUENCE [LARGE SCALE GENOMIC DNA]</scope>
    <source>
        <strain evidence="15">ATCC 700099 / DSM 44233 / CIP 104796 / JCM 9543 / NBRC 105858 / Y-104</strain>
    </source>
</reference>
<dbReference type="KEGG" id="nml:Namu_4253"/>
<dbReference type="GO" id="GO:0046872">
    <property type="term" value="F:metal ion binding"/>
    <property type="evidence" value="ECO:0007669"/>
    <property type="project" value="UniProtKB-KW"/>
</dbReference>
<dbReference type="Gene3D" id="3.90.1230.10">
    <property type="entry name" value="Nitric Oxide Synthase, Chain A, domain 3"/>
    <property type="match status" value="1"/>
</dbReference>
<keyword evidence="7 11" id="KW-0479">Metal-binding</keyword>
<evidence type="ECO:0000313" key="14">
    <source>
        <dbReference type="EMBL" id="ACV80542.1"/>
    </source>
</evidence>
<dbReference type="PIRSF" id="PIRSF037219">
    <property type="entry name" value="NOS_oxygenase"/>
    <property type="match status" value="1"/>
</dbReference>
<dbReference type="Gene3D" id="3.90.440.10">
    <property type="entry name" value="Nitric Oxide Synthase,Heme Domain,Chain A domain 2"/>
    <property type="match status" value="1"/>
</dbReference>
<dbReference type="EMBL" id="CP001737">
    <property type="protein sequence ID" value="ACV80542.1"/>
    <property type="molecule type" value="Genomic_DNA"/>
</dbReference>
<dbReference type="GO" id="GO:0006809">
    <property type="term" value="P:nitric oxide biosynthetic process"/>
    <property type="evidence" value="ECO:0007669"/>
    <property type="project" value="InterPro"/>
</dbReference>
<dbReference type="InterPro" id="IPR044944">
    <property type="entry name" value="NOS_dom_3"/>
</dbReference>
<dbReference type="Pfam" id="PF02898">
    <property type="entry name" value="NO_synthase"/>
    <property type="match status" value="1"/>
</dbReference>
<dbReference type="InterPro" id="IPR050607">
    <property type="entry name" value="NOS"/>
</dbReference>
<dbReference type="RefSeq" id="WP_015749367.1">
    <property type="nucleotide sequence ID" value="NC_013235.1"/>
</dbReference>
<dbReference type="PANTHER" id="PTHR43410:SF1">
    <property type="entry name" value="NITRIC OXIDE SYNTHASE"/>
    <property type="match status" value="1"/>
</dbReference>
<evidence type="ECO:0000256" key="1">
    <source>
        <dbReference type="ARBA" id="ARBA00001971"/>
    </source>
</evidence>
<evidence type="ECO:0000256" key="7">
    <source>
        <dbReference type="ARBA" id="ARBA00022723"/>
    </source>
</evidence>
<evidence type="ECO:0000256" key="3">
    <source>
        <dbReference type="ARBA" id="ARBA00005411"/>
    </source>
</evidence>
<organism evidence="14 15">
    <name type="scientific">Nakamurella multipartita (strain ATCC 700099 / DSM 44233 / CIP 104796 / JCM 9543 / NBRC 105858 / Y-104)</name>
    <name type="common">Microsphaera multipartita</name>
    <dbReference type="NCBI Taxonomy" id="479431"/>
    <lineage>
        <taxon>Bacteria</taxon>
        <taxon>Bacillati</taxon>
        <taxon>Actinomycetota</taxon>
        <taxon>Actinomycetes</taxon>
        <taxon>Nakamurellales</taxon>
        <taxon>Nakamurellaceae</taxon>
        <taxon>Nakamurella</taxon>
    </lineage>
</organism>
<gene>
    <name evidence="14" type="ordered locus">Namu_4253</name>
</gene>
<comment type="miscellaneous">
    <text evidence="11">This protein is similar to the oxygenase domain of eukaryotic nitric oxide synthases but lacks the reductase domain which, in eukaryotes, is responsible for transfer of electrons to the ferric heme during nitric oxide synthesis.</text>
</comment>
<dbReference type="InParanoid" id="C8XJI1"/>
<comment type="catalytic activity">
    <reaction evidence="10">
        <text>3 reduced [flavodoxin] + 2 L-arginine + 4 O2 = 3 oxidized [flavodoxin] + 2 L-citrulline + 2 nitric oxide + 4 H2O + 5 H(+)</text>
        <dbReference type="Rhea" id="RHEA:52324"/>
        <dbReference type="Rhea" id="RHEA-COMP:10622"/>
        <dbReference type="Rhea" id="RHEA-COMP:10623"/>
        <dbReference type="ChEBI" id="CHEBI:15377"/>
        <dbReference type="ChEBI" id="CHEBI:15378"/>
        <dbReference type="ChEBI" id="CHEBI:15379"/>
        <dbReference type="ChEBI" id="CHEBI:16480"/>
        <dbReference type="ChEBI" id="CHEBI:32682"/>
        <dbReference type="ChEBI" id="CHEBI:57618"/>
        <dbReference type="ChEBI" id="CHEBI:57743"/>
        <dbReference type="ChEBI" id="CHEBI:58210"/>
        <dbReference type="EC" id="1.14.14.47"/>
    </reaction>
</comment>
<dbReference type="EC" id="1.14.14.47" evidence="4 11"/>
<dbReference type="Gene3D" id="3.90.340.10">
    <property type="entry name" value="Nitric Oxide Synthase, Chain A, domain 1"/>
    <property type="match status" value="1"/>
</dbReference>